<proteinExistence type="predicted"/>
<evidence type="ECO:0000313" key="1">
    <source>
        <dbReference type="EMBL" id="CAD8179307.1"/>
    </source>
</evidence>
<accession>A0A8S1VQH5</accession>
<evidence type="ECO:0000313" key="2">
    <source>
        <dbReference type="Proteomes" id="UP000689195"/>
    </source>
</evidence>
<name>A0A8S1VQH5_9CILI</name>
<dbReference type="EMBL" id="CAJJDO010000071">
    <property type="protein sequence ID" value="CAD8179307.1"/>
    <property type="molecule type" value="Genomic_DNA"/>
</dbReference>
<protein>
    <submittedName>
        <fullName evidence="1">Uncharacterized protein</fullName>
    </submittedName>
</protein>
<sequence>MLRNGDVRTYDFIVYASDSNKEIIIFDSITYYIEVVTIKFPNQLVKYFQIYNQGGNLEANFIHIIKAENQNNIQIFCI</sequence>
<comment type="caution">
    <text evidence="1">The sequence shown here is derived from an EMBL/GenBank/DDBJ whole genome shotgun (WGS) entry which is preliminary data.</text>
</comment>
<organism evidence="1 2">
    <name type="scientific">Paramecium pentaurelia</name>
    <dbReference type="NCBI Taxonomy" id="43138"/>
    <lineage>
        <taxon>Eukaryota</taxon>
        <taxon>Sar</taxon>
        <taxon>Alveolata</taxon>
        <taxon>Ciliophora</taxon>
        <taxon>Intramacronucleata</taxon>
        <taxon>Oligohymenophorea</taxon>
        <taxon>Peniculida</taxon>
        <taxon>Parameciidae</taxon>
        <taxon>Paramecium</taxon>
    </lineage>
</organism>
<dbReference type="AlphaFoldDB" id="A0A8S1VQH5"/>
<keyword evidence="2" id="KW-1185">Reference proteome</keyword>
<reference evidence="1" key="1">
    <citation type="submission" date="2021-01" db="EMBL/GenBank/DDBJ databases">
        <authorList>
            <consortium name="Genoscope - CEA"/>
            <person name="William W."/>
        </authorList>
    </citation>
    <scope>NUCLEOTIDE SEQUENCE</scope>
</reference>
<dbReference type="OrthoDB" id="9997739at2759"/>
<gene>
    <name evidence="1" type="ORF">PPENT_87.1.T0710186</name>
</gene>
<dbReference type="Proteomes" id="UP000689195">
    <property type="component" value="Unassembled WGS sequence"/>
</dbReference>